<dbReference type="AlphaFoldDB" id="A0A5J5IGG9"/>
<evidence type="ECO:0000256" key="12">
    <source>
        <dbReference type="ARBA" id="ARBA00022840"/>
    </source>
</evidence>
<dbReference type="GO" id="GO:0003910">
    <property type="term" value="F:DNA ligase (ATP) activity"/>
    <property type="evidence" value="ECO:0007669"/>
    <property type="project" value="UniProtKB-EC"/>
</dbReference>
<dbReference type="Gene3D" id="2.40.50.140">
    <property type="entry name" value="Nucleic acid-binding proteins"/>
    <property type="match status" value="1"/>
</dbReference>
<evidence type="ECO:0000256" key="10">
    <source>
        <dbReference type="ARBA" id="ARBA00022801"/>
    </source>
</evidence>
<dbReference type="Pfam" id="PF04679">
    <property type="entry name" value="DNA_ligase_A_C"/>
    <property type="match status" value="1"/>
</dbReference>
<dbReference type="GO" id="GO:0006310">
    <property type="term" value="P:DNA recombination"/>
    <property type="evidence" value="ECO:0007669"/>
    <property type="project" value="UniProtKB-KW"/>
</dbReference>
<dbReference type="Gene3D" id="3.30.1490.70">
    <property type="match status" value="1"/>
</dbReference>
<keyword evidence="8" id="KW-0547">Nucleotide-binding</keyword>
<evidence type="ECO:0000256" key="5">
    <source>
        <dbReference type="ARBA" id="ARBA00022695"/>
    </source>
</evidence>
<keyword evidence="16" id="KW-0234">DNA repair</keyword>
<dbReference type="GO" id="GO:0006281">
    <property type="term" value="P:DNA repair"/>
    <property type="evidence" value="ECO:0007669"/>
    <property type="project" value="UniProtKB-KW"/>
</dbReference>
<comment type="caution">
    <text evidence="22">The sequence shown here is derived from an EMBL/GenBank/DDBJ whole genome shotgun (WGS) entry which is preliminary data.</text>
</comment>
<keyword evidence="3 22" id="KW-0436">Ligase</keyword>
<evidence type="ECO:0000256" key="9">
    <source>
        <dbReference type="ARBA" id="ARBA00022763"/>
    </source>
</evidence>
<evidence type="ECO:0000256" key="11">
    <source>
        <dbReference type="ARBA" id="ARBA00022839"/>
    </source>
</evidence>
<dbReference type="Pfam" id="PF21686">
    <property type="entry name" value="LigD_Prim-Pol"/>
    <property type="match status" value="1"/>
</dbReference>
<dbReference type="CDD" id="cd07971">
    <property type="entry name" value="OBF_DNA_ligase_LigD"/>
    <property type="match status" value="1"/>
</dbReference>
<keyword evidence="10" id="KW-0378">Hydrolase</keyword>
<dbReference type="Pfam" id="PF01068">
    <property type="entry name" value="DNA_ligase_A_M"/>
    <property type="match status" value="1"/>
</dbReference>
<dbReference type="CDD" id="cd04865">
    <property type="entry name" value="LigD_Pol_like_2"/>
    <property type="match status" value="1"/>
</dbReference>
<dbReference type="NCBIfam" id="TIGR02776">
    <property type="entry name" value="NHEJ_ligase_prk"/>
    <property type="match status" value="1"/>
</dbReference>
<feature type="domain" description="ATP-dependent DNA ligase family profile" evidence="21">
    <location>
        <begin position="87"/>
        <end position="220"/>
    </location>
</feature>
<keyword evidence="17" id="KW-0464">Manganese</keyword>
<keyword evidence="9" id="KW-0227">DNA damage</keyword>
<gene>
    <name evidence="22" type="primary">ligD</name>
    <name evidence="22" type="ORF">FW778_13215</name>
</gene>
<keyword evidence="11" id="KW-0269">Exonuclease</keyword>
<dbReference type="Gene3D" id="3.30.470.30">
    <property type="entry name" value="DNA ligase/mRNA capping enzyme"/>
    <property type="match status" value="1"/>
</dbReference>
<dbReference type="NCBIfam" id="TIGR02778">
    <property type="entry name" value="ligD_pol"/>
    <property type="match status" value="1"/>
</dbReference>
<dbReference type="CDD" id="cd07906">
    <property type="entry name" value="Adenylation_DNA_ligase_LigD_LigC"/>
    <property type="match status" value="1"/>
</dbReference>
<dbReference type="PANTHER" id="PTHR42705">
    <property type="entry name" value="BIFUNCTIONAL NON-HOMOLOGOUS END JOINING PROTEIN LIGD"/>
    <property type="match status" value="1"/>
</dbReference>
<evidence type="ECO:0000313" key="22">
    <source>
        <dbReference type="EMBL" id="KAA9038764.1"/>
    </source>
</evidence>
<evidence type="ECO:0000256" key="2">
    <source>
        <dbReference type="ARBA" id="ARBA00012727"/>
    </source>
</evidence>
<evidence type="ECO:0000256" key="6">
    <source>
        <dbReference type="ARBA" id="ARBA00022722"/>
    </source>
</evidence>
<dbReference type="InterPro" id="IPR012310">
    <property type="entry name" value="DNA_ligase_ATP-dep_cent"/>
</dbReference>
<accession>A0A5J5IGG9</accession>
<dbReference type="PROSITE" id="PS50160">
    <property type="entry name" value="DNA_LIGASE_A3"/>
    <property type="match status" value="1"/>
</dbReference>
<dbReference type="InterPro" id="IPR012309">
    <property type="entry name" value="DNA_ligase_ATP-dep_C"/>
</dbReference>
<keyword evidence="13" id="KW-0239">DNA-directed DNA polymerase</keyword>
<dbReference type="GO" id="GO:0004527">
    <property type="term" value="F:exonuclease activity"/>
    <property type="evidence" value="ECO:0007669"/>
    <property type="project" value="UniProtKB-KW"/>
</dbReference>
<reference evidence="22 23" key="1">
    <citation type="submission" date="2019-09" db="EMBL/GenBank/DDBJ databases">
        <title>Draft genome sequence of Ginsengibacter sp. BR5-29.</title>
        <authorList>
            <person name="Im W.-T."/>
        </authorList>
    </citation>
    <scope>NUCLEOTIDE SEQUENCE [LARGE SCALE GENOMIC DNA]</scope>
    <source>
        <strain evidence="22 23">BR5-29</strain>
    </source>
</reference>
<dbReference type="InterPro" id="IPR014145">
    <property type="entry name" value="LigD_pol_dom"/>
</dbReference>
<dbReference type="GO" id="GO:0003887">
    <property type="term" value="F:DNA-directed DNA polymerase activity"/>
    <property type="evidence" value="ECO:0007669"/>
    <property type="project" value="UniProtKB-KW"/>
</dbReference>
<evidence type="ECO:0000256" key="7">
    <source>
        <dbReference type="ARBA" id="ARBA00022723"/>
    </source>
</evidence>
<evidence type="ECO:0000256" key="19">
    <source>
        <dbReference type="ARBA" id="ARBA00029943"/>
    </source>
</evidence>
<evidence type="ECO:0000256" key="4">
    <source>
        <dbReference type="ARBA" id="ARBA00022679"/>
    </source>
</evidence>
<organism evidence="22 23">
    <name type="scientific">Ginsengibacter hankyongi</name>
    <dbReference type="NCBI Taxonomy" id="2607284"/>
    <lineage>
        <taxon>Bacteria</taxon>
        <taxon>Pseudomonadati</taxon>
        <taxon>Bacteroidota</taxon>
        <taxon>Chitinophagia</taxon>
        <taxon>Chitinophagales</taxon>
        <taxon>Chitinophagaceae</taxon>
        <taxon>Ginsengibacter</taxon>
    </lineage>
</organism>
<dbReference type="SUPFAM" id="SSF50249">
    <property type="entry name" value="Nucleic acid-binding proteins"/>
    <property type="match status" value="1"/>
</dbReference>
<evidence type="ECO:0000256" key="3">
    <source>
        <dbReference type="ARBA" id="ARBA00022598"/>
    </source>
</evidence>
<dbReference type="EMBL" id="VYQF01000003">
    <property type="protein sequence ID" value="KAA9038764.1"/>
    <property type="molecule type" value="Genomic_DNA"/>
</dbReference>
<evidence type="ECO:0000256" key="15">
    <source>
        <dbReference type="ARBA" id="ARBA00023172"/>
    </source>
</evidence>
<evidence type="ECO:0000256" key="13">
    <source>
        <dbReference type="ARBA" id="ARBA00022932"/>
    </source>
</evidence>
<dbReference type="GO" id="GO:0003677">
    <property type="term" value="F:DNA binding"/>
    <property type="evidence" value="ECO:0007669"/>
    <property type="project" value="UniProtKB-KW"/>
</dbReference>
<dbReference type="Gene3D" id="3.90.920.10">
    <property type="entry name" value="DNA primase, PRIM domain"/>
    <property type="match status" value="1"/>
</dbReference>
<keyword evidence="6" id="KW-0540">Nuclease</keyword>
<keyword evidence="23" id="KW-1185">Reference proteome</keyword>
<evidence type="ECO:0000256" key="16">
    <source>
        <dbReference type="ARBA" id="ARBA00023204"/>
    </source>
</evidence>
<keyword evidence="7" id="KW-0479">Metal-binding</keyword>
<dbReference type="InterPro" id="IPR014143">
    <property type="entry name" value="NHEJ_ligase_prk"/>
</dbReference>
<keyword evidence="18" id="KW-0511">Multifunctional enzyme</keyword>
<evidence type="ECO:0000256" key="8">
    <source>
        <dbReference type="ARBA" id="ARBA00022741"/>
    </source>
</evidence>
<dbReference type="Proteomes" id="UP000326903">
    <property type="component" value="Unassembled WGS sequence"/>
</dbReference>
<proteinExistence type="predicted"/>
<evidence type="ECO:0000256" key="14">
    <source>
        <dbReference type="ARBA" id="ARBA00023125"/>
    </source>
</evidence>
<protein>
    <recommendedName>
        <fullName evidence="2">DNA ligase (ATP)</fullName>
        <ecNumber evidence="2">6.5.1.1</ecNumber>
    </recommendedName>
    <alternativeName>
        <fullName evidence="19">NHEJ DNA polymerase</fullName>
    </alternativeName>
</protein>
<keyword evidence="14" id="KW-0238">DNA-binding</keyword>
<dbReference type="EC" id="6.5.1.1" evidence="2"/>
<dbReference type="SUPFAM" id="SSF56091">
    <property type="entry name" value="DNA ligase/mRNA capping enzyme, catalytic domain"/>
    <property type="match status" value="1"/>
</dbReference>
<evidence type="ECO:0000256" key="20">
    <source>
        <dbReference type="ARBA" id="ARBA00034003"/>
    </source>
</evidence>
<evidence type="ECO:0000256" key="18">
    <source>
        <dbReference type="ARBA" id="ARBA00023268"/>
    </source>
</evidence>
<keyword evidence="15" id="KW-0233">DNA recombination</keyword>
<dbReference type="GO" id="GO:0046872">
    <property type="term" value="F:metal ion binding"/>
    <property type="evidence" value="ECO:0007669"/>
    <property type="project" value="UniProtKB-KW"/>
</dbReference>
<keyword evidence="5" id="KW-0548">Nucleotidyltransferase</keyword>
<dbReference type="InterPro" id="IPR012340">
    <property type="entry name" value="NA-bd_OB-fold"/>
</dbReference>
<dbReference type="PANTHER" id="PTHR42705:SF3">
    <property type="entry name" value="ATP-DEPENDENT DNA LIGASE"/>
    <property type="match status" value="1"/>
</dbReference>
<sequence>MLATLVDKPFDGEGWLYEVKWDGYRAIAYLNNGRAELQSRNDKSFNDKFYPVYNSLTQWKINAVLDGEIIVSNDKGISNFSKLQNWRSEADGELIYYLFDILWLDGKDLTQLPLTERREILKSIEPSVENIRISESFNAGATEFFEVAKKLELEGIIAKKTASKYYPGQRSKEWLKIKTSKRQEVIIGGYTHNEDSSKLFSSLLVGVFDNGKLQYTGKIGTGFSDKLQKEMMKQFKPLIIKESPFTFIPDVNKPSRFRPNPSKATATWLQPKLICEVSYAEMTTDGVMRHPSFEGMREDKSAIEVVREKEKHTEDVVNLPKQSLHKKRTEKLTMKKKSQKTVDKSLTGRLIKTSEKTERKTLLNPTEKSQTKNINGHSITFNNLNKIYFPKKKVTKRDVINYYYLVAPYMLPYMKDRPQTLIRYPNGIDGKSFYQKDVTGKVPEWIRQFPYSSERGGDRNFLVCTDEASLLLIASMGGLEMHPWSSRIQKPDHPDWCILDLDPSDKTSFKQVITAAQTIKQVLDAIDVTAYCKTSGATGIHIYIPLGAKYTYEQSKEFGRVLVKIVHSMIPDFTSIERIIENRKERLYLDFLQNRPQATLAAPYSLRPKQDATVSMPLLWDEVNTGLQMKDFTIFNAVERIHKHGDIFKGVLGKGINLKSVLKKINKVFGPVEMHESLKT</sequence>
<dbReference type="InterPro" id="IPR014146">
    <property type="entry name" value="LigD_ligase_dom"/>
</dbReference>
<evidence type="ECO:0000259" key="21">
    <source>
        <dbReference type="PROSITE" id="PS50160"/>
    </source>
</evidence>
<comment type="catalytic activity">
    <reaction evidence="20">
        <text>ATP + (deoxyribonucleotide)n-3'-hydroxyl + 5'-phospho-(deoxyribonucleotide)m = (deoxyribonucleotide)n+m + AMP + diphosphate.</text>
        <dbReference type="EC" id="6.5.1.1"/>
    </reaction>
</comment>
<dbReference type="InterPro" id="IPR052171">
    <property type="entry name" value="NHEJ_LigD"/>
</dbReference>
<evidence type="ECO:0000313" key="23">
    <source>
        <dbReference type="Proteomes" id="UP000326903"/>
    </source>
</evidence>
<evidence type="ECO:0000256" key="17">
    <source>
        <dbReference type="ARBA" id="ARBA00023211"/>
    </source>
</evidence>
<keyword evidence="4" id="KW-0808">Transferase</keyword>
<comment type="cofactor">
    <cofactor evidence="1">
        <name>Mn(2+)</name>
        <dbReference type="ChEBI" id="CHEBI:29035"/>
    </cofactor>
</comment>
<keyword evidence="12" id="KW-0067">ATP-binding</keyword>
<dbReference type="GO" id="GO:0005524">
    <property type="term" value="F:ATP binding"/>
    <property type="evidence" value="ECO:0007669"/>
    <property type="project" value="UniProtKB-KW"/>
</dbReference>
<evidence type="ECO:0000256" key="1">
    <source>
        <dbReference type="ARBA" id="ARBA00001936"/>
    </source>
</evidence>
<name>A0A5J5IGG9_9BACT</name>
<dbReference type="NCBIfam" id="TIGR02779">
    <property type="entry name" value="NHEJ_ligase_lig"/>
    <property type="match status" value="1"/>
</dbReference>